<dbReference type="InterPro" id="IPR013324">
    <property type="entry name" value="RNA_pol_sigma_r3/r4-like"/>
</dbReference>
<evidence type="ECO:0000313" key="8">
    <source>
        <dbReference type="EMBL" id="GAA1603743.1"/>
    </source>
</evidence>
<dbReference type="PANTHER" id="PTHR43133">
    <property type="entry name" value="RNA POLYMERASE ECF-TYPE SIGMA FACTO"/>
    <property type="match status" value="1"/>
</dbReference>
<dbReference type="Pfam" id="PF08281">
    <property type="entry name" value="Sigma70_r4_2"/>
    <property type="match status" value="1"/>
</dbReference>
<dbReference type="Proteomes" id="UP001501705">
    <property type="component" value="Unassembled WGS sequence"/>
</dbReference>
<gene>
    <name evidence="8" type="ORF">GCM10009804_70160</name>
</gene>
<keyword evidence="2" id="KW-0805">Transcription regulation</keyword>
<accession>A0ABP4Q8J3</accession>
<dbReference type="NCBIfam" id="TIGR02937">
    <property type="entry name" value="sigma70-ECF"/>
    <property type="match status" value="1"/>
</dbReference>
<evidence type="ECO:0000256" key="4">
    <source>
        <dbReference type="ARBA" id="ARBA00023125"/>
    </source>
</evidence>
<evidence type="ECO:0000259" key="7">
    <source>
        <dbReference type="Pfam" id="PF08281"/>
    </source>
</evidence>
<dbReference type="InterPro" id="IPR039425">
    <property type="entry name" value="RNA_pol_sigma-70-like"/>
</dbReference>
<keyword evidence="9" id="KW-1185">Reference proteome</keyword>
<feature type="domain" description="RNA polymerase sigma factor 70 region 4 type 2" evidence="7">
    <location>
        <begin position="117"/>
        <end position="169"/>
    </location>
</feature>
<evidence type="ECO:0000256" key="5">
    <source>
        <dbReference type="ARBA" id="ARBA00023163"/>
    </source>
</evidence>
<feature type="domain" description="RNA polymerase sigma-70 region 2" evidence="6">
    <location>
        <begin position="27"/>
        <end position="92"/>
    </location>
</feature>
<evidence type="ECO:0000256" key="1">
    <source>
        <dbReference type="ARBA" id="ARBA00010641"/>
    </source>
</evidence>
<evidence type="ECO:0000256" key="3">
    <source>
        <dbReference type="ARBA" id="ARBA00023082"/>
    </source>
</evidence>
<evidence type="ECO:0000313" key="9">
    <source>
        <dbReference type="Proteomes" id="UP001501705"/>
    </source>
</evidence>
<dbReference type="Pfam" id="PF04542">
    <property type="entry name" value="Sigma70_r2"/>
    <property type="match status" value="1"/>
</dbReference>
<comment type="similarity">
    <text evidence="1">Belongs to the sigma-70 factor family. ECF subfamily.</text>
</comment>
<keyword evidence="5" id="KW-0804">Transcription</keyword>
<protein>
    <submittedName>
        <fullName evidence="8">SigE family RNA polymerase sigma factor</fullName>
    </submittedName>
</protein>
<comment type="caution">
    <text evidence="8">The sequence shown here is derived from an EMBL/GenBank/DDBJ whole genome shotgun (WGS) entry which is preliminary data.</text>
</comment>
<dbReference type="Gene3D" id="1.10.10.10">
    <property type="entry name" value="Winged helix-like DNA-binding domain superfamily/Winged helix DNA-binding domain"/>
    <property type="match status" value="1"/>
</dbReference>
<dbReference type="PANTHER" id="PTHR43133:SF50">
    <property type="entry name" value="ECF RNA POLYMERASE SIGMA FACTOR SIGM"/>
    <property type="match status" value="1"/>
</dbReference>
<name>A0ABP4Q8J3_9ACTN</name>
<dbReference type="InterPro" id="IPR036388">
    <property type="entry name" value="WH-like_DNA-bd_sf"/>
</dbReference>
<proteinExistence type="inferred from homology"/>
<keyword evidence="4" id="KW-0238">DNA-binding</keyword>
<evidence type="ECO:0000259" key="6">
    <source>
        <dbReference type="Pfam" id="PF04542"/>
    </source>
</evidence>
<dbReference type="SUPFAM" id="SSF88946">
    <property type="entry name" value="Sigma2 domain of RNA polymerase sigma factors"/>
    <property type="match status" value="1"/>
</dbReference>
<keyword evidence="3" id="KW-0731">Sigma factor</keyword>
<dbReference type="InterPro" id="IPR013325">
    <property type="entry name" value="RNA_pol_sigma_r2"/>
</dbReference>
<reference evidence="9" key="1">
    <citation type="journal article" date="2019" name="Int. J. Syst. Evol. Microbiol.">
        <title>The Global Catalogue of Microorganisms (GCM) 10K type strain sequencing project: providing services to taxonomists for standard genome sequencing and annotation.</title>
        <authorList>
            <consortium name="The Broad Institute Genomics Platform"/>
            <consortium name="The Broad Institute Genome Sequencing Center for Infectious Disease"/>
            <person name="Wu L."/>
            <person name="Ma J."/>
        </authorList>
    </citation>
    <scope>NUCLEOTIDE SEQUENCE [LARGE SCALE GENOMIC DNA]</scope>
    <source>
        <strain evidence="9">JCM 15572</strain>
    </source>
</reference>
<dbReference type="SUPFAM" id="SSF88659">
    <property type="entry name" value="Sigma3 and sigma4 domains of RNA polymerase sigma factors"/>
    <property type="match status" value="1"/>
</dbReference>
<evidence type="ECO:0000256" key="2">
    <source>
        <dbReference type="ARBA" id="ARBA00023015"/>
    </source>
</evidence>
<dbReference type="InterPro" id="IPR007627">
    <property type="entry name" value="RNA_pol_sigma70_r2"/>
</dbReference>
<dbReference type="EMBL" id="BAAAPH010000033">
    <property type="protein sequence ID" value="GAA1603743.1"/>
    <property type="molecule type" value="Genomic_DNA"/>
</dbReference>
<dbReference type="CDD" id="cd06171">
    <property type="entry name" value="Sigma70_r4"/>
    <property type="match status" value="1"/>
</dbReference>
<sequence length="197" mass="21788">MGLPGLVEGKGRIWGVVMADGDTVRELYEGCYRRLVGQLFAICGNLGEAEDAVQEAFVRAVEKPRRFAQLENPEGWLRTVALNAVRQRYRRALRFHGLMSRAGLAETTTAGLSADRVALVEALRHLPYEQREAIVLHHIVDLPVREIAVQLRVAEGTVKARLSRGRSRLAPLVHEFADDADDATAEGADDAEEVNHV</sequence>
<organism evidence="8 9">
    <name type="scientific">Kribbella hippodromi</name>
    <dbReference type="NCBI Taxonomy" id="434347"/>
    <lineage>
        <taxon>Bacteria</taxon>
        <taxon>Bacillati</taxon>
        <taxon>Actinomycetota</taxon>
        <taxon>Actinomycetes</taxon>
        <taxon>Propionibacteriales</taxon>
        <taxon>Kribbellaceae</taxon>
        <taxon>Kribbella</taxon>
    </lineage>
</organism>
<dbReference type="Gene3D" id="1.10.1740.10">
    <property type="match status" value="1"/>
</dbReference>
<dbReference type="InterPro" id="IPR014284">
    <property type="entry name" value="RNA_pol_sigma-70_dom"/>
</dbReference>
<dbReference type="InterPro" id="IPR013249">
    <property type="entry name" value="RNA_pol_sigma70_r4_t2"/>
</dbReference>